<feature type="binding site" evidence="5 7">
    <location>
        <position position="143"/>
    </location>
    <ligand>
        <name>Mn(2+)</name>
        <dbReference type="ChEBI" id="CHEBI:29035"/>
        <label>1</label>
    </ligand>
</feature>
<evidence type="ECO:0000256" key="8">
    <source>
        <dbReference type="PROSITE-ProRule" id="PRU00742"/>
    </source>
</evidence>
<feature type="binding site" evidence="5 7">
    <location>
        <position position="114"/>
    </location>
    <ligand>
        <name>Mn(2+)</name>
        <dbReference type="ChEBI" id="CHEBI:29035"/>
        <label>1</label>
    </ligand>
</feature>
<evidence type="ECO:0000313" key="10">
    <source>
        <dbReference type="Proteomes" id="UP000325536"/>
    </source>
</evidence>
<accession>A0A5P3MU20</accession>
<sequence>MEYWNGRIDEEEGENGLRWHQKVQTYDGSQAVALIGFACDAGVARNKGRTGAAQGPDALRQSLSGLPVFGSVPADAGNIVCHGDDLENARQRYTQSLLHMMVHGTFPIGIGGGHEIAYASGRALYQAYPQKTVGIINIDPHLDLRIDSRPGSGTPFRELADDCAQSGRPFHYLCLGVSKFANTQSLFNRADKLNVRMIYDTELLTQPWETTARRIDDFCAQADVIYLTIDSDCIAGNPAVSAPAALGLPLHLIETAVRQIFSSQKVRIADVAEYNPRYDRDAQGARMVSRLIATITEEVGKTFS</sequence>
<dbReference type="PANTHER" id="PTHR11358">
    <property type="entry name" value="ARGINASE/AGMATINASE"/>
    <property type="match status" value="1"/>
</dbReference>
<feature type="binding site" evidence="5">
    <location>
        <position position="141"/>
    </location>
    <ligand>
        <name>Mn(2+)</name>
        <dbReference type="ChEBI" id="CHEBI:29035"/>
        <label>2</label>
    </ligand>
</feature>
<evidence type="ECO:0000256" key="2">
    <source>
        <dbReference type="ARBA" id="ARBA00022801"/>
    </source>
</evidence>
<feature type="binding site" evidence="7">
    <location>
        <position position="141"/>
    </location>
    <ligand>
        <name>Mn(2+)</name>
        <dbReference type="ChEBI" id="CHEBI:29035"/>
        <label>1</label>
    </ligand>
</feature>
<keyword evidence="2 5" id="KW-0378">Hydrolase</keyword>
<dbReference type="GO" id="GO:0030145">
    <property type="term" value="F:manganese ion binding"/>
    <property type="evidence" value="ECO:0007669"/>
    <property type="project" value="UniProtKB-UniRule"/>
</dbReference>
<evidence type="ECO:0000313" key="9">
    <source>
        <dbReference type="EMBL" id="QEY24555.1"/>
    </source>
</evidence>
<protein>
    <recommendedName>
        <fullName evidence="5 6">Formimidoylglutamase</fullName>
        <ecNumber evidence="5 6">3.5.3.8</ecNumber>
    </recommendedName>
    <alternativeName>
        <fullName evidence="5">Formiminoglutamase</fullName>
    </alternativeName>
    <alternativeName>
        <fullName evidence="5">Formiminoglutamate hydrolase</fullName>
    </alternativeName>
</protein>
<dbReference type="GO" id="GO:0019557">
    <property type="term" value="P:L-histidine catabolic process to glutamate and formate"/>
    <property type="evidence" value="ECO:0007669"/>
    <property type="project" value="UniProtKB-UniPathway"/>
</dbReference>
<dbReference type="SUPFAM" id="SSF52768">
    <property type="entry name" value="Arginase/deacetylase"/>
    <property type="match status" value="1"/>
</dbReference>
<dbReference type="InterPro" id="IPR005923">
    <property type="entry name" value="HutG"/>
</dbReference>
<dbReference type="EMBL" id="CP031699">
    <property type="protein sequence ID" value="QEY24555.1"/>
    <property type="molecule type" value="Genomic_DNA"/>
</dbReference>
<evidence type="ECO:0000256" key="6">
    <source>
        <dbReference type="NCBIfam" id="TIGR01227"/>
    </source>
</evidence>
<dbReference type="KEGG" id="naq:D0T90_08845"/>
<comment type="cofactor">
    <cofactor evidence="5 7">
        <name>Mn(2+)</name>
        <dbReference type="ChEBI" id="CHEBI:29035"/>
    </cofactor>
    <text evidence="5 7">Binds 2 manganese ions per subunit.</text>
</comment>
<dbReference type="OrthoDB" id="9789727at2"/>
<evidence type="ECO:0000256" key="3">
    <source>
        <dbReference type="ARBA" id="ARBA00022808"/>
    </source>
</evidence>
<name>A0A5P3MU20_NEIAN</name>
<feature type="binding site" evidence="5 7">
    <location>
        <position position="230"/>
    </location>
    <ligand>
        <name>Mn(2+)</name>
        <dbReference type="ChEBI" id="CHEBI:29035"/>
        <label>1</label>
    </ligand>
</feature>
<evidence type="ECO:0000256" key="5">
    <source>
        <dbReference type="HAMAP-Rule" id="MF_00737"/>
    </source>
</evidence>
<gene>
    <name evidence="5 9" type="primary">hutG</name>
    <name evidence="9" type="ORF">D0T90_08845</name>
</gene>
<dbReference type="Pfam" id="PF00491">
    <property type="entry name" value="Arginase"/>
    <property type="match status" value="1"/>
</dbReference>
<evidence type="ECO:0000256" key="7">
    <source>
        <dbReference type="PIRSR" id="PIRSR036979-1"/>
    </source>
</evidence>
<keyword evidence="4 5" id="KW-0464">Manganese</keyword>
<dbReference type="PANTHER" id="PTHR11358:SF35">
    <property type="entry name" value="FORMIMIDOYLGLUTAMASE"/>
    <property type="match status" value="1"/>
</dbReference>
<feature type="binding site" evidence="5 7">
    <location>
        <position position="232"/>
    </location>
    <ligand>
        <name>Mn(2+)</name>
        <dbReference type="ChEBI" id="CHEBI:29035"/>
        <label>2</label>
    </ligand>
</feature>
<dbReference type="HAMAP" id="MF_00737">
    <property type="entry name" value="Formimidoylglutam"/>
    <property type="match status" value="1"/>
</dbReference>
<dbReference type="UniPathway" id="UPA00379">
    <property type="reaction ID" value="UER00552"/>
</dbReference>
<dbReference type="NCBIfam" id="TIGR01227">
    <property type="entry name" value="hutG"/>
    <property type="match status" value="1"/>
</dbReference>
<comment type="similarity">
    <text evidence="5 8">Belongs to the arginase family.</text>
</comment>
<dbReference type="GO" id="GO:0019556">
    <property type="term" value="P:L-histidine catabolic process to glutamate and formamide"/>
    <property type="evidence" value="ECO:0007669"/>
    <property type="project" value="UniProtKB-UniRule"/>
</dbReference>
<dbReference type="GO" id="GO:0033389">
    <property type="term" value="P:putrescine biosynthetic process from arginine, via agmatine"/>
    <property type="evidence" value="ECO:0007669"/>
    <property type="project" value="TreeGrafter"/>
</dbReference>
<dbReference type="PROSITE" id="PS51409">
    <property type="entry name" value="ARGINASE_2"/>
    <property type="match status" value="1"/>
</dbReference>
<dbReference type="AlphaFoldDB" id="A0A5P3MU20"/>
<dbReference type="RefSeq" id="WP_123794861.1">
    <property type="nucleotide sequence ID" value="NZ_CP031699.1"/>
</dbReference>
<feature type="binding site" evidence="5 7">
    <location>
        <position position="139"/>
    </location>
    <ligand>
        <name>Mn(2+)</name>
        <dbReference type="ChEBI" id="CHEBI:29035"/>
        <label>1</label>
    </ligand>
</feature>
<dbReference type="InterPro" id="IPR006035">
    <property type="entry name" value="Ureohydrolase"/>
</dbReference>
<keyword evidence="1 5" id="KW-0479">Metal-binding</keyword>
<dbReference type="EC" id="3.5.3.8" evidence="5 6"/>
<keyword evidence="10" id="KW-1185">Reference proteome</keyword>
<dbReference type="CDD" id="cd09988">
    <property type="entry name" value="Formimidoylglutamase"/>
    <property type="match status" value="1"/>
</dbReference>
<comment type="pathway">
    <text evidence="5">Amino-acid degradation; L-histidine degradation into L-glutamate; L-glutamate from N-formimidoyl-L-glutamate (hydrolase route): step 1/1.</text>
</comment>
<dbReference type="PIRSF" id="PIRSF036979">
    <property type="entry name" value="Arginase"/>
    <property type="match status" value="1"/>
</dbReference>
<evidence type="ECO:0000256" key="1">
    <source>
        <dbReference type="ARBA" id="ARBA00022723"/>
    </source>
</evidence>
<evidence type="ECO:0000256" key="4">
    <source>
        <dbReference type="ARBA" id="ARBA00023211"/>
    </source>
</evidence>
<comment type="catalytic activity">
    <reaction evidence="5">
        <text>N-formimidoyl-L-glutamate + H2O = formamide + L-glutamate</text>
        <dbReference type="Rhea" id="RHEA:22492"/>
        <dbReference type="ChEBI" id="CHEBI:15377"/>
        <dbReference type="ChEBI" id="CHEBI:16397"/>
        <dbReference type="ChEBI" id="CHEBI:29985"/>
        <dbReference type="ChEBI" id="CHEBI:58928"/>
        <dbReference type="EC" id="3.5.3.8"/>
    </reaction>
</comment>
<dbReference type="GO" id="GO:0050415">
    <property type="term" value="F:formimidoylglutamase activity"/>
    <property type="evidence" value="ECO:0007669"/>
    <property type="project" value="UniProtKB-UniRule"/>
</dbReference>
<feature type="binding site" evidence="5">
    <location>
        <position position="139"/>
    </location>
    <ligand>
        <name>Mn(2+)</name>
        <dbReference type="ChEBI" id="CHEBI:29035"/>
        <label>2</label>
    </ligand>
</feature>
<dbReference type="GO" id="GO:0008783">
    <property type="term" value="F:agmatinase activity"/>
    <property type="evidence" value="ECO:0007669"/>
    <property type="project" value="TreeGrafter"/>
</dbReference>
<keyword evidence="3 5" id="KW-0369">Histidine metabolism</keyword>
<dbReference type="Gene3D" id="3.40.800.10">
    <property type="entry name" value="Ureohydrolase domain"/>
    <property type="match status" value="1"/>
</dbReference>
<feature type="binding site" evidence="5">
    <location>
        <position position="230"/>
    </location>
    <ligand>
        <name>Mn(2+)</name>
        <dbReference type="ChEBI" id="CHEBI:29035"/>
        <label>2</label>
    </ligand>
</feature>
<dbReference type="InterPro" id="IPR023696">
    <property type="entry name" value="Ureohydrolase_dom_sf"/>
</dbReference>
<proteinExistence type="inferred from homology"/>
<reference evidence="9 10" key="1">
    <citation type="submission" date="2018-08" db="EMBL/GenBank/DDBJ databases">
        <title>Neisseria animalis ATCC 49930 complete genome.</title>
        <authorList>
            <person name="Veseli I.A."/>
            <person name="Mascarenhas dos Santos A.C."/>
            <person name="Buttler R."/>
            <person name="Pombert J.-F."/>
        </authorList>
    </citation>
    <scope>NUCLEOTIDE SEQUENCE [LARGE SCALE GENOMIC DNA]</scope>
    <source>
        <strain evidence="9 10">ATCC 49930</strain>
    </source>
</reference>
<comment type="function">
    <text evidence="5">Catalyzes the conversion of N-formimidoyl-L-glutamate to L-glutamate and formamide.</text>
</comment>
<dbReference type="Proteomes" id="UP000325536">
    <property type="component" value="Chromosome"/>
</dbReference>
<organism evidence="9 10">
    <name type="scientific">Neisseria animalis</name>
    <dbReference type="NCBI Taxonomy" id="492"/>
    <lineage>
        <taxon>Bacteria</taxon>
        <taxon>Pseudomonadati</taxon>
        <taxon>Pseudomonadota</taxon>
        <taxon>Betaproteobacteria</taxon>
        <taxon>Neisseriales</taxon>
        <taxon>Neisseriaceae</taxon>
        <taxon>Neisseria</taxon>
    </lineage>
</organism>